<sequence length="383" mass="41714">MSGPLDPLKESAEKAASLRRLSVVDADNPLPRRRAIRVLCVEDDPVDQRLMQFYLERMAVHEAEVVFARSLDEARGYYQSERFDVCLCDFWLGHETTMPLVDEIRFGAKGCPVVLMSTLDNDDIELIGRRSGTCGFIGKADLSAASLDRILATILPAVPEAPREVEPFDDAVTHWLRDLLRRLDRLHAGSSLALGAAADSGTSLAEQLLSDIEFDTADMRGDIVAKLLSYEKIMSARARHGTFDVVPQLQAAVDVVRAQAGEGGRIDFRVPCMSISIEGAPELFADLLQGFMAEALDMMRTGTVVVEPAIRGGMFDLTLRTEQDPSGALPEQEAPADARQAALVSVRRLIVEALATSCCGHVEVATDGTASHALLSVPRRLTI</sequence>
<dbReference type="InterPro" id="IPR001789">
    <property type="entry name" value="Sig_transdc_resp-reg_receiver"/>
</dbReference>
<feature type="modified residue" description="4-aspartylphosphate" evidence="4">
    <location>
        <position position="89"/>
    </location>
</feature>
<dbReference type="EMBL" id="LT960614">
    <property type="protein sequence ID" value="SON54096.1"/>
    <property type="molecule type" value="Genomic_DNA"/>
</dbReference>
<dbReference type="Proteomes" id="UP000223606">
    <property type="component" value="Chromosome 1"/>
</dbReference>
<dbReference type="SMART" id="SM00448">
    <property type="entry name" value="REC"/>
    <property type="match status" value="1"/>
</dbReference>
<organism evidence="6 7">
    <name type="scientific">Hartmannibacter diazotrophicus</name>
    <dbReference type="NCBI Taxonomy" id="1482074"/>
    <lineage>
        <taxon>Bacteria</taxon>
        <taxon>Pseudomonadati</taxon>
        <taxon>Pseudomonadota</taxon>
        <taxon>Alphaproteobacteria</taxon>
        <taxon>Hyphomicrobiales</taxon>
        <taxon>Pleomorphomonadaceae</taxon>
        <taxon>Hartmannibacter</taxon>
    </lineage>
</organism>
<dbReference type="KEGG" id="hdi:HDIA_0555"/>
<feature type="domain" description="Response regulatory" evidence="5">
    <location>
        <begin position="37"/>
        <end position="154"/>
    </location>
</feature>
<keyword evidence="2" id="KW-0805">Transcription regulation</keyword>
<accession>A0A2C9D1H2</accession>
<evidence type="ECO:0000313" key="7">
    <source>
        <dbReference type="Proteomes" id="UP000223606"/>
    </source>
</evidence>
<keyword evidence="7" id="KW-1185">Reference proteome</keyword>
<evidence type="ECO:0000256" key="3">
    <source>
        <dbReference type="ARBA" id="ARBA00023163"/>
    </source>
</evidence>
<protein>
    <submittedName>
        <fullName evidence="6">Response regulator of citrate/malate metabolism</fullName>
    </submittedName>
</protein>
<dbReference type="AlphaFoldDB" id="A0A2C9D1H2"/>
<dbReference type="InterPro" id="IPR050595">
    <property type="entry name" value="Bact_response_regulator"/>
</dbReference>
<keyword evidence="1 4" id="KW-0597">Phosphoprotein</keyword>
<keyword evidence="3" id="KW-0804">Transcription</keyword>
<evidence type="ECO:0000256" key="2">
    <source>
        <dbReference type="ARBA" id="ARBA00023015"/>
    </source>
</evidence>
<evidence type="ECO:0000313" key="6">
    <source>
        <dbReference type="EMBL" id="SON54096.1"/>
    </source>
</evidence>
<dbReference type="GO" id="GO:0000160">
    <property type="term" value="P:phosphorelay signal transduction system"/>
    <property type="evidence" value="ECO:0007669"/>
    <property type="project" value="InterPro"/>
</dbReference>
<dbReference type="Gene3D" id="3.40.50.2300">
    <property type="match status" value="1"/>
</dbReference>
<dbReference type="CDD" id="cd00156">
    <property type="entry name" value="REC"/>
    <property type="match status" value="1"/>
</dbReference>
<dbReference type="Pfam" id="PF00072">
    <property type="entry name" value="Response_reg"/>
    <property type="match status" value="1"/>
</dbReference>
<name>A0A2C9D1H2_9HYPH</name>
<gene>
    <name evidence="6" type="ORF">HDIA_0555</name>
</gene>
<dbReference type="RefSeq" id="WP_099554133.1">
    <property type="nucleotide sequence ID" value="NZ_LT960614.1"/>
</dbReference>
<dbReference type="SUPFAM" id="SSF52172">
    <property type="entry name" value="CheY-like"/>
    <property type="match status" value="1"/>
</dbReference>
<reference evidence="7" key="1">
    <citation type="submission" date="2017-09" db="EMBL/GenBank/DDBJ databases">
        <title>Genome sequence of Nannocystis excedens DSM 71.</title>
        <authorList>
            <person name="Blom J."/>
        </authorList>
    </citation>
    <scope>NUCLEOTIDE SEQUENCE [LARGE SCALE GENOMIC DNA]</scope>
    <source>
        <strain evidence="7">type strain: E19</strain>
    </source>
</reference>
<evidence type="ECO:0000256" key="1">
    <source>
        <dbReference type="ARBA" id="ARBA00022553"/>
    </source>
</evidence>
<evidence type="ECO:0000256" key="4">
    <source>
        <dbReference type="PROSITE-ProRule" id="PRU00169"/>
    </source>
</evidence>
<dbReference type="InterPro" id="IPR011006">
    <property type="entry name" value="CheY-like_superfamily"/>
</dbReference>
<dbReference type="PROSITE" id="PS50110">
    <property type="entry name" value="RESPONSE_REGULATORY"/>
    <property type="match status" value="1"/>
</dbReference>
<proteinExistence type="predicted"/>
<dbReference type="PANTHER" id="PTHR44591:SF3">
    <property type="entry name" value="RESPONSE REGULATORY DOMAIN-CONTAINING PROTEIN"/>
    <property type="match status" value="1"/>
</dbReference>
<evidence type="ECO:0000259" key="5">
    <source>
        <dbReference type="PROSITE" id="PS50110"/>
    </source>
</evidence>
<dbReference type="OrthoDB" id="8445075at2"/>
<dbReference type="PANTHER" id="PTHR44591">
    <property type="entry name" value="STRESS RESPONSE REGULATOR PROTEIN 1"/>
    <property type="match status" value="1"/>
</dbReference>